<keyword evidence="2" id="KW-1133">Transmembrane helix</keyword>
<dbReference type="OMA" id="RRCNECG"/>
<evidence type="ECO:0000313" key="3">
    <source>
        <dbReference type="EMBL" id="ABR16603.1"/>
    </source>
</evidence>
<keyword evidence="2" id="KW-0472">Membrane</keyword>
<proteinExistence type="evidence at transcript level"/>
<evidence type="ECO:0008006" key="4">
    <source>
        <dbReference type="Google" id="ProtNLM"/>
    </source>
</evidence>
<dbReference type="NCBIfam" id="TIGR01571">
    <property type="entry name" value="A_thal_Cys_rich"/>
    <property type="match status" value="1"/>
</dbReference>
<reference evidence="3" key="1">
    <citation type="submission" date="2007-06" db="EMBL/GenBank/DDBJ databases">
        <title>Full length cDNA sequences from Sitka Spruce (Picea sitchensis).</title>
        <authorList>
            <person name="Ralph S.G."/>
            <person name="Chun H.E."/>
            <person name="Liao N."/>
            <person name="Ali J."/>
            <person name="Reid K."/>
            <person name="Kolosova N."/>
            <person name="Cooper N."/>
            <person name="Cullis C."/>
            <person name="Jancsik S."/>
            <person name="Moore R."/>
            <person name="Mayo M."/>
            <person name="Wagner S."/>
            <person name="Holt R.A."/>
            <person name="Jones S.J.M."/>
            <person name="Marra M.A."/>
            <person name="Ritland C.E."/>
            <person name="Ritland K."/>
            <person name="Bohlmann J."/>
        </authorList>
    </citation>
    <scope>NUCLEOTIDE SEQUENCE</scope>
    <source>
        <tissue evidence="3">Green portion of the leader tissue</tissue>
    </source>
</reference>
<dbReference type="InterPro" id="IPR006461">
    <property type="entry name" value="PLAC_motif_containing"/>
</dbReference>
<feature type="transmembrane region" description="Helical" evidence="2">
    <location>
        <begin position="131"/>
        <end position="152"/>
    </location>
</feature>
<protein>
    <recommendedName>
        <fullName evidence="4">Cell number regulator 6</fullName>
    </recommendedName>
</protein>
<accession>B8LLS3</accession>
<feature type="compositionally biased region" description="Basic and acidic residues" evidence="1">
    <location>
        <begin position="227"/>
        <end position="237"/>
    </location>
</feature>
<keyword evidence="2" id="KW-0812">Transmembrane</keyword>
<name>B8LLS3_PICSI</name>
<dbReference type="PANTHER" id="PTHR15907">
    <property type="entry name" value="DUF614 FAMILY PROTEIN-RELATED"/>
    <property type="match status" value="1"/>
</dbReference>
<organism evidence="3">
    <name type="scientific">Picea sitchensis</name>
    <name type="common">Sitka spruce</name>
    <name type="synonym">Pinus sitchensis</name>
    <dbReference type="NCBI Taxonomy" id="3332"/>
    <lineage>
        <taxon>Eukaryota</taxon>
        <taxon>Viridiplantae</taxon>
        <taxon>Streptophyta</taxon>
        <taxon>Embryophyta</taxon>
        <taxon>Tracheophyta</taxon>
        <taxon>Spermatophyta</taxon>
        <taxon>Pinopsida</taxon>
        <taxon>Pinidae</taxon>
        <taxon>Conifers I</taxon>
        <taxon>Pinales</taxon>
        <taxon>Pinaceae</taxon>
        <taxon>Picea</taxon>
    </lineage>
</organism>
<dbReference type="Pfam" id="PF04749">
    <property type="entry name" value="PLAC8"/>
    <property type="match status" value="1"/>
</dbReference>
<dbReference type="EMBL" id="EF676718">
    <property type="protein sequence ID" value="ABR16603.1"/>
    <property type="molecule type" value="mRNA"/>
</dbReference>
<feature type="compositionally biased region" description="Low complexity" evidence="1">
    <location>
        <begin position="216"/>
        <end position="226"/>
    </location>
</feature>
<feature type="region of interest" description="Disordered" evidence="1">
    <location>
        <begin position="204"/>
        <end position="237"/>
    </location>
</feature>
<feature type="transmembrane region" description="Helical" evidence="2">
    <location>
        <begin position="104"/>
        <end position="125"/>
    </location>
</feature>
<evidence type="ECO:0000256" key="1">
    <source>
        <dbReference type="SAM" id="MobiDB-lite"/>
    </source>
</evidence>
<dbReference type="AlphaFoldDB" id="B8LLS3"/>
<evidence type="ECO:0000256" key="2">
    <source>
        <dbReference type="SAM" id="Phobius"/>
    </source>
</evidence>
<sequence>MAEDDNASRYVKLTKEHDAPVEEIRPGELNQPVQIPQLVVHRCRECGQALPESYEPLADEPWTTGICGCAEDPESCWRGLFCPCVLFGHNVQNMRDDIPWTAPCTCHAIFVEGGMALAVATAIFHGVNPRAAFLIGEGLFFAWWMCGIYTGIFRQELQRKYHLKNSPCDPCVVHCCMHWCALCQEHREMRGRLSDDAVMPMTIINPPPPQEMQVPDNNSHGGSDNNDQQKHVEMEAL</sequence>